<name>A0A8H5BWS9_9AGAR</name>
<dbReference type="Proteomes" id="UP000567179">
    <property type="component" value="Unassembled WGS sequence"/>
</dbReference>
<feature type="compositionally biased region" description="Polar residues" evidence="1">
    <location>
        <begin position="232"/>
        <end position="256"/>
    </location>
</feature>
<evidence type="ECO:0000313" key="2">
    <source>
        <dbReference type="EMBL" id="KAF5329812.1"/>
    </source>
</evidence>
<protein>
    <submittedName>
        <fullName evidence="2">Uncharacterized protein</fullName>
    </submittedName>
</protein>
<evidence type="ECO:0000313" key="3">
    <source>
        <dbReference type="Proteomes" id="UP000567179"/>
    </source>
</evidence>
<keyword evidence="3" id="KW-1185">Reference proteome</keyword>
<evidence type="ECO:0000256" key="1">
    <source>
        <dbReference type="SAM" id="MobiDB-lite"/>
    </source>
</evidence>
<sequence length="277" mass="28468">MGDLDTSTITAPFAHPTFPVSIRVPEQLPLHPTSSPSSVVRHPRPALHFFGNRPLHRRRKTTHPCGRAAVSSFQLQGHFADLAVVRLSHRVSTSLGSQLSFESVGATTSGVGGAGPLNSNHLDMPNPLRLGRSVNRKNRSVGRHGGLCNGFGSLTVHHGDDLHAQLACPFITILARCFDRYIVCWRFTTLASTMGTGMGTSSDAAGSSLPAAVRTTSGAGTAKSCATSSLSSAETGTTSASDPDLDATSTTLSSGNAPAGCGAPVLVKGSGSAAGDA</sequence>
<dbReference type="AlphaFoldDB" id="A0A8H5BWS9"/>
<gene>
    <name evidence="2" type="ORF">D9619_009334</name>
</gene>
<feature type="region of interest" description="Disordered" evidence="1">
    <location>
        <begin position="232"/>
        <end position="277"/>
    </location>
</feature>
<accession>A0A8H5BWS9</accession>
<organism evidence="2 3">
    <name type="scientific">Psilocybe cf. subviscida</name>
    <dbReference type="NCBI Taxonomy" id="2480587"/>
    <lineage>
        <taxon>Eukaryota</taxon>
        <taxon>Fungi</taxon>
        <taxon>Dikarya</taxon>
        <taxon>Basidiomycota</taxon>
        <taxon>Agaricomycotina</taxon>
        <taxon>Agaricomycetes</taxon>
        <taxon>Agaricomycetidae</taxon>
        <taxon>Agaricales</taxon>
        <taxon>Agaricineae</taxon>
        <taxon>Strophariaceae</taxon>
        <taxon>Psilocybe</taxon>
    </lineage>
</organism>
<comment type="caution">
    <text evidence="2">The sequence shown here is derived from an EMBL/GenBank/DDBJ whole genome shotgun (WGS) entry which is preliminary data.</text>
</comment>
<reference evidence="2 3" key="1">
    <citation type="journal article" date="2020" name="ISME J.">
        <title>Uncovering the hidden diversity of litter-decomposition mechanisms in mushroom-forming fungi.</title>
        <authorList>
            <person name="Floudas D."/>
            <person name="Bentzer J."/>
            <person name="Ahren D."/>
            <person name="Johansson T."/>
            <person name="Persson P."/>
            <person name="Tunlid A."/>
        </authorList>
    </citation>
    <scope>NUCLEOTIDE SEQUENCE [LARGE SCALE GENOMIC DNA]</scope>
    <source>
        <strain evidence="2 3">CBS 101986</strain>
    </source>
</reference>
<proteinExistence type="predicted"/>
<dbReference type="EMBL" id="JAACJJ010000002">
    <property type="protein sequence ID" value="KAF5329812.1"/>
    <property type="molecule type" value="Genomic_DNA"/>
</dbReference>